<sequence length="109" mass="12315">MPYSVRFIRACCSSFLLSPKNMALRSAFSSSGLRRLTECSSFAGRLSAMGSCCFSNGSGRILSDEQCAKEILYIQKMEKERLEKQKKEEEDKAEVEKSEKNNETESHKS</sequence>
<accession>A0AAV0DT54</accession>
<dbReference type="PANTHER" id="PTHR33878:SF4">
    <property type="entry name" value="OS08G0558900 PROTEIN"/>
    <property type="match status" value="1"/>
</dbReference>
<dbReference type="EMBL" id="CAMAPF010000148">
    <property type="protein sequence ID" value="CAH9108585.1"/>
    <property type="molecule type" value="Genomic_DNA"/>
</dbReference>
<name>A0AAV0DT54_9ASTE</name>
<dbReference type="PANTHER" id="PTHR33878">
    <property type="entry name" value="OS08G0559000 PROTEIN"/>
    <property type="match status" value="1"/>
</dbReference>
<comment type="caution">
    <text evidence="2">The sequence shown here is derived from an EMBL/GenBank/DDBJ whole genome shotgun (WGS) entry which is preliminary data.</text>
</comment>
<gene>
    <name evidence="2" type="ORF">CEPIT_LOCUS18373</name>
</gene>
<protein>
    <submittedName>
        <fullName evidence="2">Uncharacterized protein</fullName>
    </submittedName>
</protein>
<organism evidence="2 3">
    <name type="scientific">Cuscuta epithymum</name>
    <dbReference type="NCBI Taxonomy" id="186058"/>
    <lineage>
        <taxon>Eukaryota</taxon>
        <taxon>Viridiplantae</taxon>
        <taxon>Streptophyta</taxon>
        <taxon>Embryophyta</taxon>
        <taxon>Tracheophyta</taxon>
        <taxon>Spermatophyta</taxon>
        <taxon>Magnoliopsida</taxon>
        <taxon>eudicotyledons</taxon>
        <taxon>Gunneridae</taxon>
        <taxon>Pentapetalae</taxon>
        <taxon>asterids</taxon>
        <taxon>lamiids</taxon>
        <taxon>Solanales</taxon>
        <taxon>Convolvulaceae</taxon>
        <taxon>Cuscuteae</taxon>
        <taxon>Cuscuta</taxon>
        <taxon>Cuscuta subgen. Cuscuta</taxon>
    </lineage>
</organism>
<dbReference type="Proteomes" id="UP001152523">
    <property type="component" value="Unassembled WGS sequence"/>
</dbReference>
<evidence type="ECO:0000256" key="1">
    <source>
        <dbReference type="SAM" id="MobiDB-lite"/>
    </source>
</evidence>
<evidence type="ECO:0000313" key="3">
    <source>
        <dbReference type="Proteomes" id="UP001152523"/>
    </source>
</evidence>
<reference evidence="2" key="1">
    <citation type="submission" date="2022-07" db="EMBL/GenBank/DDBJ databases">
        <authorList>
            <person name="Macas J."/>
            <person name="Novak P."/>
            <person name="Neumann P."/>
        </authorList>
    </citation>
    <scope>NUCLEOTIDE SEQUENCE</scope>
</reference>
<dbReference type="InterPro" id="IPR045284">
    <property type="entry name" value="At2g27730-like"/>
</dbReference>
<evidence type="ECO:0000313" key="2">
    <source>
        <dbReference type="EMBL" id="CAH9108585.1"/>
    </source>
</evidence>
<dbReference type="AlphaFoldDB" id="A0AAV0DT54"/>
<proteinExistence type="predicted"/>
<feature type="region of interest" description="Disordered" evidence="1">
    <location>
        <begin position="82"/>
        <end position="109"/>
    </location>
</feature>
<keyword evidence="3" id="KW-1185">Reference proteome</keyword>